<proteinExistence type="predicted"/>
<gene>
    <name evidence="1" type="ORF">H5410_005270</name>
</gene>
<accession>A0A9J6A741</accession>
<name>A0A9J6A741_SOLCO</name>
<sequence length="69" mass="8299">MKRKIDLRLPISQCNFNFQIFCQLQRDNKMTATIICFAICGNQPPLKKCNYENNMHTTHRQHNRLKYNI</sequence>
<reference evidence="1 2" key="1">
    <citation type="submission" date="2020-09" db="EMBL/GenBank/DDBJ databases">
        <title>De no assembly of potato wild relative species, Solanum commersonii.</title>
        <authorList>
            <person name="Cho K."/>
        </authorList>
    </citation>
    <scope>NUCLEOTIDE SEQUENCE [LARGE SCALE GENOMIC DNA]</scope>
    <source>
        <strain evidence="1">LZ3.2</strain>
        <tissue evidence="1">Leaf</tissue>
    </source>
</reference>
<evidence type="ECO:0000313" key="1">
    <source>
        <dbReference type="EMBL" id="KAG5620052.1"/>
    </source>
</evidence>
<dbReference type="Proteomes" id="UP000824120">
    <property type="component" value="Chromosome 2"/>
</dbReference>
<protein>
    <submittedName>
        <fullName evidence="1">Uncharacterized protein</fullName>
    </submittedName>
</protein>
<keyword evidence="2" id="KW-1185">Reference proteome</keyword>
<dbReference type="AlphaFoldDB" id="A0A9J6A741"/>
<evidence type="ECO:0000313" key="2">
    <source>
        <dbReference type="Proteomes" id="UP000824120"/>
    </source>
</evidence>
<dbReference type="EMBL" id="JACXVP010000002">
    <property type="protein sequence ID" value="KAG5620052.1"/>
    <property type="molecule type" value="Genomic_DNA"/>
</dbReference>
<organism evidence="1 2">
    <name type="scientific">Solanum commersonii</name>
    <name type="common">Commerson's wild potato</name>
    <name type="synonym">Commerson's nightshade</name>
    <dbReference type="NCBI Taxonomy" id="4109"/>
    <lineage>
        <taxon>Eukaryota</taxon>
        <taxon>Viridiplantae</taxon>
        <taxon>Streptophyta</taxon>
        <taxon>Embryophyta</taxon>
        <taxon>Tracheophyta</taxon>
        <taxon>Spermatophyta</taxon>
        <taxon>Magnoliopsida</taxon>
        <taxon>eudicotyledons</taxon>
        <taxon>Gunneridae</taxon>
        <taxon>Pentapetalae</taxon>
        <taxon>asterids</taxon>
        <taxon>lamiids</taxon>
        <taxon>Solanales</taxon>
        <taxon>Solanaceae</taxon>
        <taxon>Solanoideae</taxon>
        <taxon>Solaneae</taxon>
        <taxon>Solanum</taxon>
    </lineage>
</organism>
<comment type="caution">
    <text evidence="1">The sequence shown here is derived from an EMBL/GenBank/DDBJ whole genome shotgun (WGS) entry which is preliminary data.</text>
</comment>